<organism evidence="1 2">
    <name type="scientific">Hydnum rufescens UP504</name>
    <dbReference type="NCBI Taxonomy" id="1448309"/>
    <lineage>
        <taxon>Eukaryota</taxon>
        <taxon>Fungi</taxon>
        <taxon>Dikarya</taxon>
        <taxon>Basidiomycota</taxon>
        <taxon>Agaricomycotina</taxon>
        <taxon>Agaricomycetes</taxon>
        <taxon>Cantharellales</taxon>
        <taxon>Hydnaceae</taxon>
        <taxon>Hydnum</taxon>
    </lineage>
</organism>
<dbReference type="Proteomes" id="UP000886523">
    <property type="component" value="Unassembled WGS sequence"/>
</dbReference>
<sequence>MNPWSWMEVWACAELHGFDSGAPTAQQLHMLFMKYGPSPGLIYALARDPEHVDRHEHGLRFSMKWLSLMDIKYLAYTDGNVGENRPLETISRWLYVLRRKDPQTPQVYAHDVQSPYLMDIILEHFHQSIPDIAECLYHSFRALSPVSTCVGILFEKCSHLVLARINHDPKPFAITPMLEGGTTYFTESFRGTYRNLHKYESVQDLPPLDNAGFYIPGYTNHPTFSSFAVQGTTLYVFQATVAPVHDVQGPGLEELGRFVAGSRITEPWKFVFVIPSGNMLECHVPAVWKDRLALYTLYLDDIDG</sequence>
<name>A0A9P6ACV5_9AGAM</name>
<dbReference type="EMBL" id="MU129337">
    <property type="protein sequence ID" value="KAF9503547.1"/>
    <property type="molecule type" value="Genomic_DNA"/>
</dbReference>
<reference evidence="1" key="1">
    <citation type="journal article" date="2020" name="Nat. Commun.">
        <title>Large-scale genome sequencing of mycorrhizal fungi provides insights into the early evolution of symbiotic traits.</title>
        <authorList>
            <person name="Miyauchi S."/>
            <person name="Kiss E."/>
            <person name="Kuo A."/>
            <person name="Drula E."/>
            <person name="Kohler A."/>
            <person name="Sanchez-Garcia M."/>
            <person name="Morin E."/>
            <person name="Andreopoulos B."/>
            <person name="Barry K.W."/>
            <person name="Bonito G."/>
            <person name="Buee M."/>
            <person name="Carver A."/>
            <person name="Chen C."/>
            <person name="Cichocki N."/>
            <person name="Clum A."/>
            <person name="Culley D."/>
            <person name="Crous P.W."/>
            <person name="Fauchery L."/>
            <person name="Girlanda M."/>
            <person name="Hayes R.D."/>
            <person name="Keri Z."/>
            <person name="LaButti K."/>
            <person name="Lipzen A."/>
            <person name="Lombard V."/>
            <person name="Magnuson J."/>
            <person name="Maillard F."/>
            <person name="Murat C."/>
            <person name="Nolan M."/>
            <person name="Ohm R.A."/>
            <person name="Pangilinan J."/>
            <person name="Pereira M.F."/>
            <person name="Perotto S."/>
            <person name="Peter M."/>
            <person name="Pfister S."/>
            <person name="Riley R."/>
            <person name="Sitrit Y."/>
            <person name="Stielow J.B."/>
            <person name="Szollosi G."/>
            <person name="Zifcakova L."/>
            <person name="Stursova M."/>
            <person name="Spatafora J.W."/>
            <person name="Tedersoo L."/>
            <person name="Vaario L.M."/>
            <person name="Yamada A."/>
            <person name="Yan M."/>
            <person name="Wang P."/>
            <person name="Xu J."/>
            <person name="Bruns T."/>
            <person name="Baldrian P."/>
            <person name="Vilgalys R."/>
            <person name="Dunand C."/>
            <person name="Henrissat B."/>
            <person name="Grigoriev I.V."/>
            <person name="Hibbett D."/>
            <person name="Nagy L.G."/>
            <person name="Martin F.M."/>
        </authorList>
    </citation>
    <scope>NUCLEOTIDE SEQUENCE</scope>
    <source>
        <strain evidence="1">UP504</strain>
    </source>
</reference>
<accession>A0A9P6ACV5</accession>
<evidence type="ECO:0000313" key="2">
    <source>
        <dbReference type="Proteomes" id="UP000886523"/>
    </source>
</evidence>
<keyword evidence="2" id="KW-1185">Reference proteome</keyword>
<comment type="caution">
    <text evidence="1">The sequence shown here is derived from an EMBL/GenBank/DDBJ whole genome shotgun (WGS) entry which is preliminary data.</text>
</comment>
<proteinExistence type="predicted"/>
<gene>
    <name evidence="1" type="ORF">BS47DRAFT_789241</name>
</gene>
<dbReference type="AlphaFoldDB" id="A0A9P6ACV5"/>
<protein>
    <submittedName>
        <fullName evidence="1">Uncharacterized protein</fullName>
    </submittedName>
</protein>
<dbReference type="OrthoDB" id="2340858at2759"/>
<evidence type="ECO:0000313" key="1">
    <source>
        <dbReference type="EMBL" id="KAF9503547.1"/>
    </source>
</evidence>